<name>A0A8H3I4Q0_9LECA</name>
<dbReference type="AlphaFoldDB" id="A0A8H3I4Q0"/>
<accession>A0A8H3I4Q0</accession>
<keyword evidence="2" id="KW-1185">Reference proteome</keyword>
<gene>
    <name evidence="1" type="ORF">IMSHALPRED_000104</name>
</gene>
<proteinExistence type="predicted"/>
<evidence type="ECO:0000313" key="1">
    <source>
        <dbReference type="EMBL" id="CAF9904553.1"/>
    </source>
</evidence>
<dbReference type="EMBL" id="CAJPDT010000001">
    <property type="protein sequence ID" value="CAF9904553.1"/>
    <property type="molecule type" value="Genomic_DNA"/>
</dbReference>
<dbReference type="Proteomes" id="UP000664534">
    <property type="component" value="Unassembled WGS sequence"/>
</dbReference>
<evidence type="ECO:0000313" key="2">
    <source>
        <dbReference type="Proteomes" id="UP000664534"/>
    </source>
</evidence>
<reference evidence="1" key="1">
    <citation type="submission" date="2021-03" db="EMBL/GenBank/DDBJ databases">
        <authorList>
            <person name="Tagirdzhanova G."/>
        </authorList>
    </citation>
    <scope>NUCLEOTIDE SEQUENCE</scope>
</reference>
<sequence>MASLVSGAVSGLVSGISGLVSGNANDQNYRNGWTQQQIGTLSAANPGKNIIVVFPPHSQSLQGSQYQQLVCKTPTQTLSYDCYIFDSGTFTLKGDGGYLNWAFTGNFTRNGNTVTFKKPA</sequence>
<dbReference type="OrthoDB" id="3685327at2759"/>
<protein>
    <submittedName>
        <fullName evidence="1">Uncharacterized protein</fullName>
    </submittedName>
</protein>
<comment type="caution">
    <text evidence="1">The sequence shown here is derived from an EMBL/GenBank/DDBJ whole genome shotgun (WGS) entry which is preliminary data.</text>
</comment>
<organism evidence="1 2">
    <name type="scientific">Imshaugia aleurites</name>
    <dbReference type="NCBI Taxonomy" id="172621"/>
    <lineage>
        <taxon>Eukaryota</taxon>
        <taxon>Fungi</taxon>
        <taxon>Dikarya</taxon>
        <taxon>Ascomycota</taxon>
        <taxon>Pezizomycotina</taxon>
        <taxon>Lecanoromycetes</taxon>
        <taxon>OSLEUM clade</taxon>
        <taxon>Lecanoromycetidae</taxon>
        <taxon>Lecanorales</taxon>
        <taxon>Lecanorineae</taxon>
        <taxon>Parmeliaceae</taxon>
        <taxon>Imshaugia</taxon>
    </lineage>
</organism>